<evidence type="ECO:0000313" key="2">
    <source>
        <dbReference type="EMBL" id="KAK6360977.1"/>
    </source>
</evidence>
<gene>
    <name evidence="2" type="ORF">TWF730_007092</name>
</gene>
<dbReference type="Proteomes" id="UP001373714">
    <property type="component" value="Unassembled WGS sequence"/>
</dbReference>
<feature type="region of interest" description="Disordered" evidence="1">
    <location>
        <begin position="1"/>
        <end position="21"/>
    </location>
</feature>
<accession>A0AAV9VHN5</accession>
<organism evidence="2 3">
    <name type="scientific">Orbilia blumenaviensis</name>
    <dbReference type="NCBI Taxonomy" id="1796055"/>
    <lineage>
        <taxon>Eukaryota</taxon>
        <taxon>Fungi</taxon>
        <taxon>Dikarya</taxon>
        <taxon>Ascomycota</taxon>
        <taxon>Pezizomycotina</taxon>
        <taxon>Orbiliomycetes</taxon>
        <taxon>Orbiliales</taxon>
        <taxon>Orbiliaceae</taxon>
        <taxon>Orbilia</taxon>
    </lineage>
</organism>
<proteinExistence type="predicted"/>
<dbReference type="EMBL" id="JAVHNS010000003">
    <property type="protein sequence ID" value="KAK6360977.1"/>
    <property type="molecule type" value="Genomic_DNA"/>
</dbReference>
<evidence type="ECO:0000313" key="3">
    <source>
        <dbReference type="Proteomes" id="UP001373714"/>
    </source>
</evidence>
<evidence type="ECO:0000256" key="1">
    <source>
        <dbReference type="SAM" id="MobiDB-lite"/>
    </source>
</evidence>
<sequence>MTSSPTVPTATTSRSGSARAPQTRFFTSNGKKLEGNIYYPDAEKYKFDFSEAGGLSGLVNFRVALLVPGRPTMRGNTFQRAQNGIRAISAFVADEVRQHLSRRQLPRAHIREAVDRLSTRSQIAAFAKCFDFTGLVGVDVGTVDLPLDVGEIMGLLHTAGLYGHRDQIETGLRLVVRAAVWETVLDSADSQEAVPGSRTVDRTRPDIPAGVARACPELTAFVRANGLAVTSTETSVGKEGDGSWEELVIRSIGFGHRNWKVRGSGRNLHAARVEAGRAALEALEQAFSCPGIF</sequence>
<feature type="compositionally biased region" description="Low complexity" evidence="1">
    <location>
        <begin position="1"/>
        <end position="15"/>
    </location>
</feature>
<dbReference type="AlphaFoldDB" id="A0AAV9VHN5"/>
<name>A0AAV9VHN5_9PEZI</name>
<evidence type="ECO:0008006" key="4">
    <source>
        <dbReference type="Google" id="ProtNLM"/>
    </source>
</evidence>
<reference evidence="2 3" key="1">
    <citation type="submission" date="2019-10" db="EMBL/GenBank/DDBJ databases">
        <authorList>
            <person name="Palmer J.M."/>
        </authorList>
    </citation>
    <scope>NUCLEOTIDE SEQUENCE [LARGE SCALE GENOMIC DNA]</scope>
    <source>
        <strain evidence="2 3">TWF730</strain>
    </source>
</reference>
<comment type="caution">
    <text evidence="2">The sequence shown here is derived from an EMBL/GenBank/DDBJ whole genome shotgun (WGS) entry which is preliminary data.</text>
</comment>
<protein>
    <recommendedName>
        <fullName evidence="4">DRBM domain-containing protein</fullName>
    </recommendedName>
</protein>
<keyword evidence="3" id="KW-1185">Reference proteome</keyword>